<organism evidence="2">
    <name type="scientific">marine metagenome</name>
    <dbReference type="NCBI Taxonomy" id="408172"/>
    <lineage>
        <taxon>unclassified sequences</taxon>
        <taxon>metagenomes</taxon>
        <taxon>ecological metagenomes</taxon>
    </lineage>
</organism>
<proteinExistence type="predicted"/>
<reference evidence="2" key="1">
    <citation type="submission" date="2018-05" db="EMBL/GenBank/DDBJ databases">
        <authorList>
            <person name="Lanie J.A."/>
            <person name="Ng W.-L."/>
            <person name="Kazmierczak K.M."/>
            <person name="Andrzejewski T.M."/>
            <person name="Davidsen T.M."/>
            <person name="Wayne K.J."/>
            <person name="Tettelin H."/>
            <person name="Glass J.I."/>
            <person name="Rusch D."/>
            <person name="Podicherti R."/>
            <person name="Tsui H.-C.T."/>
            <person name="Winkler M.E."/>
        </authorList>
    </citation>
    <scope>NUCLEOTIDE SEQUENCE</scope>
</reference>
<dbReference type="InterPro" id="IPR003362">
    <property type="entry name" value="Bact_transf"/>
</dbReference>
<dbReference type="GO" id="GO:0016780">
    <property type="term" value="F:phosphotransferase activity, for other substituted phosphate groups"/>
    <property type="evidence" value="ECO:0007669"/>
    <property type="project" value="TreeGrafter"/>
</dbReference>
<dbReference type="PANTHER" id="PTHR30576">
    <property type="entry name" value="COLANIC BIOSYNTHESIS UDP-GLUCOSE LIPID CARRIER TRANSFERASE"/>
    <property type="match status" value="1"/>
</dbReference>
<name>A0A382DUI9_9ZZZZ</name>
<gene>
    <name evidence="2" type="ORF">METZ01_LOCUS194683</name>
</gene>
<evidence type="ECO:0000259" key="1">
    <source>
        <dbReference type="Pfam" id="PF02397"/>
    </source>
</evidence>
<dbReference type="AlphaFoldDB" id="A0A382DUI9"/>
<protein>
    <recommendedName>
        <fullName evidence="1">Bacterial sugar transferase domain-containing protein</fullName>
    </recommendedName>
</protein>
<dbReference type="Pfam" id="PF02397">
    <property type="entry name" value="Bac_transf"/>
    <property type="match status" value="1"/>
</dbReference>
<feature type="domain" description="Bacterial sugar transferase" evidence="1">
    <location>
        <begin position="1"/>
        <end position="179"/>
    </location>
</feature>
<sequence>MIILSPIFLVVAICAKLQSPGPTFYKSQRIGQHGITFEMYKFRTMVANADSFGQELTAYRDPRITLIGSFLRRWKLDEIPQLINIIKGEMSIIGPRPESPYYVQYYTQNQRQILQILPGITGPSQFANRNEEEKLKGKPNPEQFYIDTLMPEKLQIDLEYIKRRNCYSDMLWVVRTILGIILY</sequence>
<dbReference type="PANTHER" id="PTHR30576:SF20">
    <property type="entry name" value="QUINOVOSAMINEPHOSPHOTRANSFERAE-RELATED"/>
    <property type="match status" value="1"/>
</dbReference>
<dbReference type="EMBL" id="UINC01041068">
    <property type="protein sequence ID" value="SVB41829.1"/>
    <property type="molecule type" value="Genomic_DNA"/>
</dbReference>
<accession>A0A382DUI9</accession>
<evidence type="ECO:0000313" key="2">
    <source>
        <dbReference type="EMBL" id="SVB41829.1"/>
    </source>
</evidence>